<feature type="DNA-binding region" description="OmpR/PhoB-type" evidence="3">
    <location>
        <begin position="124"/>
        <end position="222"/>
    </location>
</feature>
<dbReference type="PANTHER" id="PTHR48111">
    <property type="entry name" value="REGULATOR OF RPOS"/>
    <property type="match status" value="1"/>
</dbReference>
<keyword evidence="1 3" id="KW-0238">DNA-binding</keyword>
<dbReference type="SMART" id="SM00862">
    <property type="entry name" value="Trans_reg_C"/>
    <property type="match status" value="1"/>
</dbReference>
<dbReference type="InterPro" id="IPR039420">
    <property type="entry name" value="WalR-like"/>
</dbReference>
<dbReference type="CDD" id="cd00383">
    <property type="entry name" value="trans_reg_C"/>
    <property type="match status" value="1"/>
</dbReference>
<organism evidence="6 7">
    <name type="scientific">Candidatus Woesebacteria bacterium RIFCSPHIGHO2_01_FULL_38_9b</name>
    <dbReference type="NCBI Taxonomy" id="1802493"/>
    <lineage>
        <taxon>Bacteria</taxon>
        <taxon>Candidatus Woeseibacteriota</taxon>
    </lineage>
</organism>
<feature type="domain" description="OmpR/PhoB-type" evidence="5">
    <location>
        <begin position="124"/>
        <end position="222"/>
    </location>
</feature>
<dbReference type="GO" id="GO:0000976">
    <property type="term" value="F:transcription cis-regulatory region binding"/>
    <property type="evidence" value="ECO:0007669"/>
    <property type="project" value="TreeGrafter"/>
</dbReference>
<dbReference type="InterPro" id="IPR011006">
    <property type="entry name" value="CheY-like_superfamily"/>
</dbReference>
<reference evidence="6 7" key="1">
    <citation type="journal article" date="2016" name="Nat. Commun.">
        <title>Thousands of microbial genomes shed light on interconnected biogeochemical processes in an aquifer system.</title>
        <authorList>
            <person name="Anantharaman K."/>
            <person name="Brown C.T."/>
            <person name="Hug L.A."/>
            <person name="Sharon I."/>
            <person name="Castelle C.J."/>
            <person name="Probst A.J."/>
            <person name="Thomas B.C."/>
            <person name="Singh A."/>
            <person name="Wilkins M.J."/>
            <person name="Karaoz U."/>
            <person name="Brodie E.L."/>
            <person name="Williams K.H."/>
            <person name="Hubbard S.S."/>
            <person name="Banfield J.F."/>
        </authorList>
    </citation>
    <scope>NUCLEOTIDE SEQUENCE [LARGE SCALE GENOMIC DNA]</scope>
</reference>
<evidence type="ECO:0000313" key="6">
    <source>
        <dbReference type="EMBL" id="OGM21821.1"/>
    </source>
</evidence>
<name>A0A1F7Y3F2_9BACT</name>
<dbReference type="PROSITE" id="PS50110">
    <property type="entry name" value="RESPONSE_REGULATORY"/>
    <property type="match status" value="1"/>
</dbReference>
<dbReference type="InterPro" id="IPR001789">
    <property type="entry name" value="Sig_transdc_resp-reg_receiver"/>
</dbReference>
<dbReference type="GO" id="GO:0000156">
    <property type="term" value="F:phosphorelay response regulator activity"/>
    <property type="evidence" value="ECO:0007669"/>
    <property type="project" value="TreeGrafter"/>
</dbReference>
<proteinExistence type="predicted"/>
<dbReference type="EMBL" id="MGGF01000024">
    <property type="protein sequence ID" value="OGM21821.1"/>
    <property type="molecule type" value="Genomic_DNA"/>
</dbReference>
<dbReference type="Proteomes" id="UP000178750">
    <property type="component" value="Unassembled WGS sequence"/>
</dbReference>
<dbReference type="GO" id="GO:0032993">
    <property type="term" value="C:protein-DNA complex"/>
    <property type="evidence" value="ECO:0007669"/>
    <property type="project" value="TreeGrafter"/>
</dbReference>
<evidence type="ECO:0000259" key="5">
    <source>
        <dbReference type="PROSITE" id="PS51755"/>
    </source>
</evidence>
<dbReference type="Gene3D" id="1.10.10.10">
    <property type="entry name" value="Winged helix-like DNA-binding domain superfamily/Winged helix DNA-binding domain"/>
    <property type="match status" value="1"/>
</dbReference>
<dbReference type="Gene3D" id="3.40.50.2300">
    <property type="match status" value="1"/>
</dbReference>
<keyword evidence="2" id="KW-0597">Phosphoprotein</keyword>
<dbReference type="Pfam" id="PF00072">
    <property type="entry name" value="Response_reg"/>
    <property type="match status" value="1"/>
</dbReference>
<evidence type="ECO:0000313" key="7">
    <source>
        <dbReference type="Proteomes" id="UP000178750"/>
    </source>
</evidence>
<gene>
    <name evidence="6" type="ORF">A2863_04335</name>
</gene>
<dbReference type="GO" id="GO:0005829">
    <property type="term" value="C:cytosol"/>
    <property type="evidence" value="ECO:0007669"/>
    <property type="project" value="TreeGrafter"/>
</dbReference>
<dbReference type="SMART" id="SM00448">
    <property type="entry name" value="REC"/>
    <property type="match status" value="1"/>
</dbReference>
<evidence type="ECO:0000259" key="4">
    <source>
        <dbReference type="PROSITE" id="PS50110"/>
    </source>
</evidence>
<dbReference type="InterPro" id="IPR001867">
    <property type="entry name" value="OmpR/PhoB-type_DNA-bd"/>
</dbReference>
<evidence type="ECO:0008006" key="8">
    <source>
        <dbReference type="Google" id="ProtNLM"/>
    </source>
</evidence>
<comment type="caution">
    <text evidence="6">The sequence shown here is derived from an EMBL/GenBank/DDBJ whole genome shotgun (WGS) entry which is preliminary data.</text>
</comment>
<dbReference type="Pfam" id="PF00486">
    <property type="entry name" value="Trans_reg_C"/>
    <property type="match status" value="1"/>
</dbReference>
<evidence type="ECO:0000256" key="3">
    <source>
        <dbReference type="PROSITE-ProRule" id="PRU01091"/>
    </source>
</evidence>
<dbReference type="InterPro" id="IPR036388">
    <property type="entry name" value="WH-like_DNA-bd_sf"/>
</dbReference>
<dbReference type="SUPFAM" id="SSF52172">
    <property type="entry name" value="CheY-like"/>
    <property type="match status" value="1"/>
</dbReference>
<dbReference type="GO" id="GO:0006355">
    <property type="term" value="P:regulation of DNA-templated transcription"/>
    <property type="evidence" value="ECO:0007669"/>
    <property type="project" value="InterPro"/>
</dbReference>
<dbReference type="AlphaFoldDB" id="A0A1F7Y3F2"/>
<protein>
    <recommendedName>
        <fullName evidence="8">DNA-binding response regulator</fullName>
    </recommendedName>
</protein>
<accession>A0A1F7Y3F2</accession>
<evidence type="ECO:0000256" key="2">
    <source>
        <dbReference type="PROSITE-ProRule" id="PRU00169"/>
    </source>
</evidence>
<sequence length="224" mass="25116">MRLLFVEDDQRLAQTLSHQLKKQYVIDVCGSVAEAELAAEANTYDVLILDISLPDGDGISFAKELRLRAIKTPILMLTANGEVLQKISALDGGADDYMTKPFSVDELRARLRALLRRKEHRQSETPQAFADLTIHPTQMNILCNNSPLPLQKKDYMLLECLIDHAERLISKTQLIECAWDMNAEVSDNAIDTHIKTIRKILVRAKSCAIIKTKKGIGFTLKKSG</sequence>
<dbReference type="PROSITE" id="PS51755">
    <property type="entry name" value="OMPR_PHOB"/>
    <property type="match status" value="1"/>
</dbReference>
<dbReference type="Gene3D" id="6.10.250.690">
    <property type="match status" value="1"/>
</dbReference>
<evidence type="ECO:0000256" key="1">
    <source>
        <dbReference type="ARBA" id="ARBA00023125"/>
    </source>
</evidence>
<feature type="domain" description="Response regulatory" evidence="4">
    <location>
        <begin position="2"/>
        <end position="115"/>
    </location>
</feature>
<feature type="modified residue" description="4-aspartylphosphate" evidence="2">
    <location>
        <position position="50"/>
    </location>
</feature>
<dbReference type="PANTHER" id="PTHR48111:SF36">
    <property type="entry name" value="TRANSCRIPTIONAL REGULATORY PROTEIN CUTR"/>
    <property type="match status" value="1"/>
</dbReference>